<accession>A0A5C5G7Z2</accession>
<dbReference type="OrthoDB" id="8097684at2"/>
<keyword evidence="7" id="KW-1185">Reference proteome</keyword>
<dbReference type="PANTHER" id="PTHR30579">
    <property type="entry name" value="TRANSCRIPTIONAL REGULATOR"/>
    <property type="match status" value="1"/>
</dbReference>
<dbReference type="SUPFAM" id="SSF53850">
    <property type="entry name" value="Periplasmic binding protein-like II"/>
    <property type="match status" value="1"/>
</dbReference>
<evidence type="ECO:0000256" key="3">
    <source>
        <dbReference type="ARBA" id="ARBA00023125"/>
    </source>
</evidence>
<dbReference type="InterPro" id="IPR000847">
    <property type="entry name" value="LysR_HTH_N"/>
</dbReference>
<dbReference type="InterPro" id="IPR005119">
    <property type="entry name" value="LysR_subst-bd"/>
</dbReference>
<reference evidence="6 7" key="1">
    <citation type="submission" date="2019-06" db="EMBL/GenBank/DDBJ databases">
        <title>Genome of new Rhodobacteraceae sp. SM1903.</title>
        <authorList>
            <person name="Ren X."/>
        </authorList>
    </citation>
    <scope>NUCLEOTIDE SEQUENCE [LARGE SCALE GENOMIC DNA]</scope>
    <source>
        <strain evidence="6 7">SM1903</strain>
    </source>
</reference>
<dbReference type="RefSeq" id="WP_140197073.1">
    <property type="nucleotide sequence ID" value="NZ_CP065915.1"/>
</dbReference>
<feature type="domain" description="HTH lysR-type" evidence="5">
    <location>
        <begin position="5"/>
        <end position="62"/>
    </location>
</feature>
<dbReference type="FunFam" id="1.10.10.10:FF:000001">
    <property type="entry name" value="LysR family transcriptional regulator"/>
    <property type="match status" value="1"/>
</dbReference>
<dbReference type="InterPro" id="IPR036388">
    <property type="entry name" value="WH-like_DNA-bd_sf"/>
</dbReference>
<dbReference type="EMBL" id="VFFF01000003">
    <property type="protein sequence ID" value="TNY30834.1"/>
    <property type="molecule type" value="Genomic_DNA"/>
</dbReference>
<dbReference type="GO" id="GO:0003677">
    <property type="term" value="F:DNA binding"/>
    <property type="evidence" value="ECO:0007669"/>
    <property type="project" value="UniProtKB-KW"/>
</dbReference>
<keyword evidence="3" id="KW-0238">DNA-binding</keyword>
<comment type="caution">
    <text evidence="6">The sequence shown here is derived from an EMBL/GenBank/DDBJ whole genome shotgun (WGS) entry which is preliminary data.</text>
</comment>
<dbReference type="PRINTS" id="PR00039">
    <property type="entry name" value="HTHLYSR"/>
</dbReference>
<proteinExistence type="inferred from homology"/>
<dbReference type="InterPro" id="IPR050176">
    <property type="entry name" value="LTTR"/>
</dbReference>
<gene>
    <name evidence="6" type="ORF">FHY64_17115</name>
</gene>
<evidence type="ECO:0000313" key="6">
    <source>
        <dbReference type="EMBL" id="TNY30834.1"/>
    </source>
</evidence>
<name>A0A5C5G7Z2_9RHOB</name>
<keyword evidence="4" id="KW-0804">Transcription</keyword>
<evidence type="ECO:0000313" key="7">
    <source>
        <dbReference type="Proteomes" id="UP000314011"/>
    </source>
</evidence>
<sequence length="284" mass="31024">MPRNLDLTAVRSFVATAESGGVTRAAGLLNLTQSAVSMQIKRLEDSLDTRLFDRAGRGLGLTAAGEQLLSHARKMLTINDEVFRRLTSKEFEGEITLGVPHDIVYPVIPTVLRRYSVEYPNMKVQLLSGFTRDLKEQFRRGEADVILTTEDNLDAGGETLVTKRLNWLGAPQGVAWRDRPLRLAFERHCIFRAGIVALLDKAGIGWEMAVDSVASRSIDATVSADLAVTARLEGTEPIYLEPIQHGGALPELKEIMVNLYYSEQGQGAAAAGLADIVRTAYGDG</sequence>
<dbReference type="Pfam" id="PF03466">
    <property type="entry name" value="LysR_substrate"/>
    <property type="match status" value="1"/>
</dbReference>
<dbReference type="Proteomes" id="UP000314011">
    <property type="component" value="Unassembled WGS sequence"/>
</dbReference>
<dbReference type="Gene3D" id="1.10.10.10">
    <property type="entry name" value="Winged helix-like DNA-binding domain superfamily/Winged helix DNA-binding domain"/>
    <property type="match status" value="1"/>
</dbReference>
<evidence type="ECO:0000256" key="4">
    <source>
        <dbReference type="ARBA" id="ARBA00023163"/>
    </source>
</evidence>
<evidence type="ECO:0000256" key="2">
    <source>
        <dbReference type="ARBA" id="ARBA00023015"/>
    </source>
</evidence>
<dbReference type="InterPro" id="IPR036390">
    <property type="entry name" value="WH_DNA-bd_sf"/>
</dbReference>
<dbReference type="PROSITE" id="PS50931">
    <property type="entry name" value="HTH_LYSR"/>
    <property type="match status" value="1"/>
</dbReference>
<dbReference type="AlphaFoldDB" id="A0A5C5G7Z2"/>
<dbReference type="PANTHER" id="PTHR30579:SF7">
    <property type="entry name" value="HTH-TYPE TRANSCRIPTIONAL REGULATOR LRHA-RELATED"/>
    <property type="match status" value="1"/>
</dbReference>
<dbReference type="GO" id="GO:0003700">
    <property type="term" value="F:DNA-binding transcription factor activity"/>
    <property type="evidence" value="ECO:0007669"/>
    <property type="project" value="InterPro"/>
</dbReference>
<dbReference type="Pfam" id="PF00126">
    <property type="entry name" value="HTH_1"/>
    <property type="match status" value="1"/>
</dbReference>
<evidence type="ECO:0000259" key="5">
    <source>
        <dbReference type="PROSITE" id="PS50931"/>
    </source>
</evidence>
<dbReference type="Gene3D" id="3.40.190.10">
    <property type="entry name" value="Periplasmic binding protein-like II"/>
    <property type="match status" value="2"/>
</dbReference>
<keyword evidence="2" id="KW-0805">Transcription regulation</keyword>
<comment type="similarity">
    <text evidence="1">Belongs to the LysR transcriptional regulatory family.</text>
</comment>
<evidence type="ECO:0000256" key="1">
    <source>
        <dbReference type="ARBA" id="ARBA00009437"/>
    </source>
</evidence>
<protein>
    <submittedName>
        <fullName evidence="6">LysR family transcriptional regulator</fullName>
    </submittedName>
</protein>
<dbReference type="SUPFAM" id="SSF46785">
    <property type="entry name" value="Winged helix' DNA-binding domain"/>
    <property type="match status" value="1"/>
</dbReference>
<organism evidence="6 7">
    <name type="scientific">Pelagovum pacificum</name>
    <dbReference type="NCBI Taxonomy" id="2588711"/>
    <lineage>
        <taxon>Bacteria</taxon>
        <taxon>Pseudomonadati</taxon>
        <taxon>Pseudomonadota</taxon>
        <taxon>Alphaproteobacteria</taxon>
        <taxon>Rhodobacterales</taxon>
        <taxon>Paracoccaceae</taxon>
        <taxon>Pelagovum</taxon>
    </lineage>
</organism>